<dbReference type="GO" id="GO:0031625">
    <property type="term" value="F:ubiquitin protein ligase binding"/>
    <property type="evidence" value="ECO:0007669"/>
    <property type="project" value="TreeGrafter"/>
</dbReference>
<dbReference type="GO" id="GO:0070086">
    <property type="term" value="P:ubiquitin-dependent endocytosis"/>
    <property type="evidence" value="ECO:0007669"/>
    <property type="project" value="TreeGrafter"/>
</dbReference>
<feature type="region of interest" description="Disordered" evidence="1">
    <location>
        <begin position="361"/>
        <end position="398"/>
    </location>
</feature>
<dbReference type="InterPro" id="IPR014752">
    <property type="entry name" value="Arrestin-like_C"/>
</dbReference>
<feature type="compositionally biased region" description="Low complexity" evidence="1">
    <location>
        <begin position="164"/>
        <end position="183"/>
    </location>
</feature>
<dbReference type="PANTHER" id="PTHR11188:SF174">
    <property type="entry name" value="ARRESTIN-RELATED TRAFFICKING ADAPTER 10-RELATED"/>
    <property type="match status" value="1"/>
</dbReference>
<dbReference type="FunCoup" id="K1X3V9">
    <property type="interactions" value="60"/>
</dbReference>
<dbReference type="RefSeq" id="XP_007289752.1">
    <property type="nucleotide sequence ID" value="XM_007289690.1"/>
</dbReference>
<dbReference type="InterPro" id="IPR050357">
    <property type="entry name" value="Arrestin_domain-protein"/>
</dbReference>
<dbReference type="KEGG" id="mbe:MBM_01863"/>
<feature type="region of interest" description="Disordered" evidence="1">
    <location>
        <begin position="100"/>
        <end position="131"/>
    </location>
</feature>
<feature type="region of interest" description="Disordered" evidence="1">
    <location>
        <begin position="148"/>
        <end position="208"/>
    </location>
</feature>
<gene>
    <name evidence="3" type="ORF">MBM_01863</name>
</gene>
<dbReference type="GeneID" id="18757798"/>
<feature type="compositionally biased region" description="Low complexity" evidence="1">
    <location>
        <begin position="100"/>
        <end position="115"/>
    </location>
</feature>
<evidence type="ECO:0000259" key="2">
    <source>
        <dbReference type="SMART" id="SM01017"/>
    </source>
</evidence>
<dbReference type="Proteomes" id="UP000006753">
    <property type="component" value="Unassembled WGS sequence"/>
</dbReference>
<feature type="compositionally biased region" description="Acidic residues" evidence="1">
    <location>
        <begin position="829"/>
        <end position="838"/>
    </location>
</feature>
<organism evidence="3 4">
    <name type="scientific">Marssonina brunnea f. sp. multigermtubi (strain MB_m1)</name>
    <name type="common">Marssonina leaf spot fungus</name>
    <dbReference type="NCBI Taxonomy" id="1072389"/>
    <lineage>
        <taxon>Eukaryota</taxon>
        <taxon>Fungi</taxon>
        <taxon>Dikarya</taxon>
        <taxon>Ascomycota</taxon>
        <taxon>Pezizomycotina</taxon>
        <taxon>Leotiomycetes</taxon>
        <taxon>Helotiales</taxon>
        <taxon>Drepanopezizaceae</taxon>
        <taxon>Drepanopeziza</taxon>
    </lineage>
</organism>
<dbReference type="InterPro" id="IPR011022">
    <property type="entry name" value="Arrestin_C-like"/>
</dbReference>
<proteinExistence type="predicted"/>
<dbReference type="Gene3D" id="2.60.40.640">
    <property type="match status" value="1"/>
</dbReference>
<evidence type="ECO:0000256" key="1">
    <source>
        <dbReference type="SAM" id="MobiDB-lite"/>
    </source>
</evidence>
<dbReference type="OrthoDB" id="2238745at2759"/>
<dbReference type="SMART" id="SM01017">
    <property type="entry name" value="Arrestin_C"/>
    <property type="match status" value="1"/>
</dbReference>
<accession>K1X3V9</accession>
<dbReference type="GO" id="GO:0005829">
    <property type="term" value="C:cytosol"/>
    <property type="evidence" value="ECO:0007669"/>
    <property type="project" value="TreeGrafter"/>
</dbReference>
<protein>
    <submittedName>
        <fullName evidence="3">Arrestin domain-containing protein</fullName>
    </submittedName>
</protein>
<dbReference type="AlphaFoldDB" id="K1X3V9"/>
<feature type="domain" description="Arrestin C-terminal-like" evidence="2">
    <location>
        <begin position="478"/>
        <end position="696"/>
    </location>
</feature>
<name>K1X3V9_MARBU</name>
<feature type="compositionally biased region" description="Polar residues" evidence="1">
    <location>
        <begin position="374"/>
        <end position="398"/>
    </location>
</feature>
<dbReference type="OMA" id="FHILSCK"/>
<reference evidence="3 4" key="1">
    <citation type="journal article" date="2012" name="BMC Genomics">
        <title>Sequencing the genome of Marssonina brunnea reveals fungus-poplar co-evolution.</title>
        <authorList>
            <person name="Zhu S."/>
            <person name="Cao Y.-Z."/>
            <person name="Jiang C."/>
            <person name="Tan B.-Y."/>
            <person name="Wang Z."/>
            <person name="Feng S."/>
            <person name="Zhang L."/>
            <person name="Su X.-H."/>
            <person name="Brejova B."/>
            <person name="Vinar T."/>
            <person name="Xu M."/>
            <person name="Wang M.-X."/>
            <person name="Zhang S.-G."/>
            <person name="Huang M.-R."/>
            <person name="Wu R."/>
            <person name="Zhou Y."/>
        </authorList>
    </citation>
    <scope>NUCLEOTIDE SEQUENCE [LARGE SCALE GENOMIC DNA]</scope>
    <source>
        <strain evidence="3 4">MB_m1</strain>
    </source>
</reference>
<dbReference type="HOGENOM" id="CLU_008578_1_0_1"/>
<feature type="region of interest" description="Disordered" evidence="1">
    <location>
        <begin position="828"/>
        <end position="859"/>
    </location>
</feature>
<evidence type="ECO:0000313" key="4">
    <source>
        <dbReference type="Proteomes" id="UP000006753"/>
    </source>
</evidence>
<keyword evidence="4" id="KW-1185">Reference proteome</keyword>
<dbReference type="STRING" id="1072389.K1X3V9"/>
<dbReference type="Pfam" id="PF02752">
    <property type="entry name" value="Arrestin_C"/>
    <property type="match status" value="1"/>
</dbReference>
<evidence type="ECO:0000313" key="3">
    <source>
        <dbReference type="EMBL" id="EKD19911.1"/>
    </source>
</evidence>
<dbReference type="PANTHER" id="PTHR11188">
    <property type="entry name" value="ARRESTIN DOMAIN CONTAINING PROTEIN"/>
    <property type="match status" value="1"/>
</dbReference>
<sequence length="914" mass="99493">MSDSTFSYYTSRGQVFYNPSTLYAQKLLPVSLPTPPCSPRRRRPHSIHITRLPAGFVPFDLRPSPPPRTSKFPSRFHLELRKVASRENAKRVLGSIFSPSLSSPCSTTSSAAASPGLVPSPSPRASMSLGSSDTNTILARRVATAAEEGGSLPITPSIMSRPPLGESASTSSTGSLLSAPPTSRRASFSAVRPRSGSAAPSYKASAAGEAEKPVCSSGGIACYINLAEPVIFLTGLDHDGTTRDSGSNTTSLLRGKLVLNITKNVKIKAVTLKFTGRARTEWPEGIPPEKIVLHEEDSLRTQILPFFNAMYDGSENGYGTMCNYTLRGDKSADSSVTNLALDHPDGASGFSLSAITNRSSRSGANLTAKEQKRLSLQSNQSRSFTKTESQFGPSPQQKGYKTFFPGVYEYNFELPIDKNSPETLKLPLASVKWNLEAVVERAGAFKTNLVGSKEIPVIRSPSEDSLELVEPISISRKWEDQLFYDIMISGKSFPLGSKIPIAFKLTPLAKVQIHKIKVLVSESVDYYARNKKIARRESQRKILLFEKAAGKPLAKEYDASEIRILRGGERTEDERVQSRQFAETERLLRARREGTQPEPLPERSNNMLGDIDLGIPSLSGSTEMEIDVQLPTCEMMEKDRKFRLTNDCTWKNVDVHHWIKIVMRVSRNDVDDPTGKKRRHFEITIDSPISLLNCRATQANLALPSYLDHSTGLSQQHVCGCPNAAPIATPPGMPAIESADAGLGMSPVNENAMPDLARPPRAHLSTNAAAGVQRPIHLLRAPSFNPPPFDADDAPPPTVTPPPLYDHVFGTPSHDGLADYFARLSSFEEQNEASDDDESPTRATSRGRVNVVNPRTPGGRLARSMDIDRSFMSNPAALPVVRPSGPTLTVPDSNLALVNGNAATIRTVSNDSAR</sequence>
<dbReference type="EMBL" id="JH921430">
    <property type="protein sequence ID" value="EKD19911.1"/>
    <property type="molecule type" value="Genomic_DNA"/>
</dbReference>
<dbReference type="GO" id="GO:0030674">
    <property type="term" value="F:protein-macromolecule adaptor activity"/>
    <property type="evidence" value="ECO:0007669"/>
    <property type="project" value="TreeGrafter"/>
</dbReference>
<dbReference type="eggNOG" id="KOG3780">
    <property type="taxonomic scope" value="Eukaryota"/>
</dbReference>
<dbReference type="InParanoid" id="K1X3V9"/>